<dbReference type="AlphaFoldDB" id="A0A1X7TP90"/>
<evidence type="ECO:0000313" key="1">
    <source>
        <dbReference type="EnsemblMetazoa" id="Aqu2.1.16688_001"/>
    </source>
</evidence>
<protein>
    <submittedName>
        <fullName evidence="1">Uncharacterized protein</fullName>
    </submittedName>
</protein>
<reference evidence="1" key="1">
    <citation type="submission" date="2017-05" db="UniProtKB">
        <authorList>
            <consortium name="EnsemblMetazoa"/>
        </authorList>
    </citation>
    <scope>IDENTIFICATION</scope>
</reference>
<organism evidence="1">
    <name type="scientific">Amphimedon queenslandica</name>
    <name type="common">Sponge</name>
    <dbReference type="NCBI Taxonomy" id="400682"/>
    <lineage>
        <taxon>Eukaryota</taxon>
        <taxon>Metazoa</taxon>
        <taxon>Porifera</taxon>
        <taxon>Demospongiae</taxon>
        <taxon>Heteroscleromorpha</taxon>
        <taxon>Haplosclerida</taxon>
        <taxon>Niphatidae</taxon>
        <taxon>Amphimedon</taxon>
    </lineage>
</organism>
<proteinExistence type="predicted"/>
<dbReference type="EnsemblMetazoa" id="Aqu2.1.16688_001">
    <property type="protein sequence ID" value="Aqu2.1.16688_001"/>
    <property type="gene ID" value="Aqu2.1.16688"/>
</dbReference>
<dbReference type="InParanoid" id="A0A1X7TP90"/>
<accession>A0A1X7TP90</accession>
<name>A0A1X7TP90_AMPQE</name>
<sequence length="71" mass="7924">MSKRTLFSMSKLLYITPMLANHIHTIILEKVPGTGGHRNSASFYYVRAFCEGLMCPPFIDAKDLACVVCSK</sequence>